<dbReference type="GO" id="GO:0007464">
    <property type="term" value="P:R3/R4 cell fate commitment"/>
    <property type="evidence" value="ECO:0007669"/>
    <property type="project" value="UniProtKB-ARBA"/>
</dbReference>
<name>A0AAJ7W4K3_CEPCN</name>
<dbReference type="SMART" id="SM00225">
    <property type="entry name" value="BTB"/>
    <property type="match status" value="1"/>
</dbReference>
<evidence type="ECO:0000256" key="3">
    <source>
        <dbReference type="ARBA" id="ARBA00022723"/>
    </source>
</evidence>
<evidence type="ECO:0000256" key="5">
    <source>
        <dbReference type="ARBA" id="ARBA00022782"/>
    </source>
</evidence>
<keyword evidence="8" id="KW-0805">Transcription regulation</keyword>
<dbReference type="RefSeq" id="XP_024944281.1">
    <property type="nucleotide sequence ID" value="XM_025088513.1"/>
</dbReference>
<dbReference type="GO" id="GO:0008406">
    <property type="term" value="P:gonad development"/>
    <property type="evidence" value="ECO:0007669"/>
    <property type="project" value="UniProtKB-ARBA"/>
</dbReference>
<dbReference type="PANTHER" id="PTHR23110:SF111">
    <property type="entry name" value="LONGITUDINALS LACKING PROTEIN, ISOFORMS F_I_K_T"/>
    <property type="match status" value="1"/>
</dbReference>
<evidence type="ECO:0000256" key="9">
    <source>
        <dbReference type="ARBA" id="ARBA00023163"/>
    </source>
</evidence>
<dbReference type="GeneID" id="107271285"/>
<comment type="subcellular location">
    <subcellularLocation>
        <location evidence="1">Nucleus</location>
    </subcellularLocation>
</comment>
<dbReference type="InterPro" id="IPR000210">
    <property type="entry name" value="BTB/POZ_dom"/>
</dbReference>
<dbReference type="GO" id="GO:0045467">
    <property type="term" value="P:R7 cell development"/>
    <property type="evidence" value="ECO:0007669"/>
    <property type="project" value="UniProtKB-ARBA"/>
</dbReference>
<organism evidence="14 21">
    <name type="scientific">Cephus cinctus</name>
    <name type="common">Wheat stem sawfly</name>
    <dbReference type="NCBI Taxonomy" id="211228"/>
    <lineage>
        <taxon>Eukaryota</taxon>
        <taxon>Metazoa</taxon>
        <taxon>Ecdysozoa</taxon>
        <taxon>Arthropoda</taxon>
        <taxon>Hexapoda</taxon>
        <taxon>Insecta</taxon>
        <taxon>Pterygota</taxon>
        <taxon>Neoptera</taxon>
        <taxon>Endopterygota</taxon>
        <taxon>Hymenoptera</taxon>
        <taxon>Cephoidea</taxon>
        <taxon>Cephidae</taxon>
        <taxon>Cephus</taxon>
    </lineage>
</organism>
<feature type="domain" description="BTB" evidence="13">
    <location>
        <begin position="35"/>
        <end position="100"/>
    </location>
</feature>
<feature type="region of interest" description="Disordered" evidence="12">
    <location>
        <begin position="368"/>
        <end position="395"/>
    </location>
</feature>
<gene>
    <name evidence="15 16 17 18 19 20 21 22" type="primary">LOC107271285</name>
</gene>
<dbReference type="Gene3D" id="3.30.710.10">
    <property type="entry name" value="Potassium Channel Kv1.1, Chain A"/>
    <property type="match status" value="1"/>
</dbReference>
<dbReference type="GO" id="GO:0008270">
    <property type="term" value="F:zinc ion binding"/>
    <property type="evidence" value="ECO:0007669"/>
    <property type="project" value="UniProtKB-KW"/>
</dbReference>
<evidence type="ECO:0000313" key="14">
    <source>
        <dbReference type="Proteomes" id="UP000694920"/>
    </source>
</evidence>
<dbReference type="Pfam" id="PF00651">
    <property type="entry name" value="BTB"/>
    <property type="match status" value="1"/>
</dbReference>
<dbReference type="RefSeq" id="XP_024944283.1">
    <property type="nucleotide sequence ID" value="XM_025088515.1"/>
</dbReference>
<dbReference type="GO" id="GO:0035167">
    <property type="term" value="P:larval lymph gland hemopoiesis"/>
    <property type="evidence" value="ECO:0007669"/>
    <property type="project" value="UniProtKB-ARBA"/>
</dbReference>
<evidence type="ECO:0000256" key="8">
    <source>
        <dbReference type="ARBA" id="ARBA00023015"/>
    </source>
</evidence>
<evidence type="ECO:0000313" key="18">
    <source>
        <dbReference type="RefSeq" id="XP_024944281.1"/>
    </source>
</evidence>
<comment type="function">
    <text evidence="11">Putative transcription factor required for axon growth and guidance in the central and peripheral nervous systems. Repels CNS axons away from the midline by promoting the expression of the midline repellent sli and its receptor robo.</text>
</comment>
<keyword evidence="4" id="KW-0863">Zinc-finger</keyword>
<sequence length="395" mass="44222">MAANTVGELHTLKWNNFLNSLTDGFVSHLAGNDLVDVTLLVDGKILQAHKLVLSICSPYFKTVFKTNPCQHPVIILKDMSFAHVNVLVNFMYQGEVDIKVDDLPDILRAAQNLQITGLCEHGDFNLISQNTDENSSNQDLDESNATCLVINDAHSKIGATESKTKLRNGQQITASLEDIGMCLDRDKTSMPSDENVIKPNDSKSSNTSYKRLINLEVEMSMKRGRRSPPPLIGIDDPQTPSLNSVLEVLQDQQGNFTPISIEDSIKNENVTYNEEADSKRTVQTNNSGLPSCSKFIPLQSEQLTRQVVEPVIYRLSARGRPQLVHEGYVYNLTSRSEHLNRSHYRCAEQHRGCRGKCAVIAERFMPTGVNEHNHPPGYQSEHDYRKKKGLDTDTM</sequence>
<dbReference type="PROSITE" id="PS50097">
    <property type="entry name" value="BTB"/>
    <property type="match status" value="1"/>
</dbReference>
<keyword evidence="14" id="KW-1185">Reference proteome</keyword>
<evidence type="ECO:0000256" key="6">
    <source>
        <dbReference type="ARBA" id="ARBA00022833"/>
    </source>
</evidence>
<keyword evidence="9" id="KW-0804">Transcription</keyword>
<evidence type="ECO:0000313" key="22">
    <source>
        <dbReference type="RefSeq" id="XP_024944285.1"/>
    </source>
</evidence>
<dbReference type="CDD" id="cd18315">
    <property type="entry name" value="BTB_POZ_BAB-like"/>
    <property type="match status" value="1"/>
</dbReference>
<keyword evidence="3" id="KW-0479">Metal-binding</keyword>
<evidence type="ECO:0000256" key="2">
    <source>
        <dbReference type="ARBA" id="ARBA00022473"/>
    </source>
</evidence>
<dbReference type="RefSeq" id="XP_024944285.1">
    <property type="nucleotide sequence ID" value="XM_025088517.1"/>
</dbReference>
<dbReference type="AlphaFoldDB" id="A0AAJ7W4K3"/>
<evidence type="ECO:0000313" key="20">
    <source>
        <dbReference type="RefSeq" id="XP_024944283.1"/>
    </source>
</evidence>
<dbReference type="GO" id="GO:0005634">
    <property type="term" value="C:nucleus"/>
    <property type="evidence" value="ECO:0007669"/>
    <property type="project" value="UniProtKB-SubCell"/>
</dbReference>
<evidence type="ECO:0000256" key="1">
    <source>
        <dbReference type="ARBA" id="ARBA00004123"/>
    </source>
</evidence>
<dbReference type="SUPFAM" id="SSF54695">
    <property type="entry name" value="POZ domain"/>
    <property type="match status" value="1"/>
</dbReference>
<keyword evidence="5" id="KW-0221">Differentiation</keyword>
<protein>
    <submittedName>
        <fullName evidence="15 16">Protein abrupt isoform X1</fullName>
    </submittedName>
</protein>
<accession>A0AAJ7W4K3</accession>
<dbReference type="RefSeq" id="XP_024944284.1">
    <property type="nucleotide sequence ID" value="XM_025088516.1"/>
</dbReference>
<dbReference type="InterPro" id="IPR011333">
    <property type="entry name" value="SKP1/BTB/POZ_sf"/>
</dbReference>
<dbReference type="GO" id="GO:0048813">
    <property type="term" value="P:dendrite morphogenesis"/>
    <property type="evidence" value="ECO:0007669"/>
    <property type="project" value="UniProtKB-ARBA"/>
</dbReference>
<dbReference type="GO" id="GO:0016199">
    <property type="term" value="P:axon midline choice point recognition"/>
    <property type="evidence" value="ECO:0007669"/>
    <property type="project" value="UniProtKB-ARBA"/>
</dbReference>
<evidence type="ECO:0000313" key="21">
    <source>
        <dbReference type="RefSeq" id="XP_024944284.1"/>
    </source>
</evidence>
<evidence type="ECO:0000256" key="11">
    <source>
        <dbReference type="ARBA" id="ARBA00037382"/>
    </source>
</evidence>
<keyword evidence="10" id="KW-0539">Nucleus</keyword>
<dbReference type="PANTHER" id="PTHR23110">
    <property type="entry name" value="BTB DOMAIN TRANSCRIPTION FACTOR"/>
    <property type="match status" value="1"/>
</dbReference>
<dbReference type="Pfam" id="PF04500">
    <property type="entry name" value="FLYWCH"/>
    <property type="match status" value="1"/>
</dbReference>
<dbReference type="InterPro" id="IPR007588">
    <property type="entry name" value="Znf_FLYWCH"/>
</dbReference>
<evidence type="ECO:0000256" key="10">
    <source>
        <dbReference type="ARBA" id="ARBA00023242"/>
    </source>
</evidence>
<dbReference type="Proteomes" id="UP000694920">
    <property type="component" value="Unplaced"/>
</dbReference>
<evidence type="ECO:0000256" key="7">
    <source>
        <dbReference type="ARBA" id="ARBA00022902"/>
    </source>
</evidence>
<dbReference type="RefSeq" id="XP_024944279.1">
    <property type="nucleotide sequence ID" value="XM_025088511.1"/>
</dbReference>
<keyword evidence="6" id="KW-0862">Zinc</keyword>
<reference evidence="15 16" key="1">
    <citation type="submission" date="2025-04" db="UniProtKB">
        <authorList>
            <consortium name="RefSeq"/>
        </authorList>
    </citation>
    <scope>IDENTIFICATION</scope>
</reference>
<keyword evidence="2" id="KW-0217">Developmental protein</keyword>
<evidence type="ECO:0000313" key="17">
    <source>
        <dbReference type="RefSeq" id="XP_024944280.1"/>
    </source>
</evidence>
<keyword evidence="7" id="KW-0524">Neurogenesis</keyword>
<dbReference type="GO" id="GO:0007526">
    <property type="term" value="P:larval somatic muscle development"/>
    <property type="evidence" value="ECO:0007669"/>
    <property type="project" value="UniProtKB-ARBA"/>
</dbReference>
<evidence type="ECO:0000313" key="16">
    <source>
        <dbReference type="RefSeq" id="XP_024944279.1"/>
    </source>
</evidence>
<dbReference type="Gene3D" id="2.20.25.240">
    <property type="match status" value="1"/>
</dbReference>
<dbReference type="GO" id="GO:0045476">
    <property type="term" value="P:nurse cell apoptotic process"/>
    <property type="evidence" value="ECO:0007669"/>
    <property type="project" value="UniProtKB-ARBA"/>
</dbReference>
<dbReference type="InterPro" id="IPR051095">
    <property type="entry name" value="Dros_DevTransReg"/>
</dbReference>
<proteinExistence type="predicted"/>
<evidence type="ECO:0000313" key="19">
    <source>
        <dbReference type="RefSeq" id="XP_024944282.1"/>
    </source>
</evidence>
<evidence type="ECO:0000256" key="12">
    <source>
        <dbReference type="SAM" id="MobiDB-lite"/>
    </source>
</evidence>
<evidence type="ECO:0000313" key="15">
    <source>
        <dbReference type="RefSeq" id="XP_024944278.1"/>
    </source>
</evidence>
<evidence type="ECO:0000259" key="13">
    <source>
        <dbReference type="PROSITE" id="PS50097"/>
    </source>
</evidence>
<dbReference type="RefSeq" id="XP_024944278.1">
    <property type="nucleotide sequence ID" value="XM_025088510.1"/>
</dbReference>
<evidence type="ECO:0000256" key="4">
    <source>
        <dbReference type="ARBA" id="ARBA00022771"/>
    </source>
</evidence>
<dbReference type="GO" id="GO:0006357">
    <property type="term" value="P:regulation of transcription by RNA polymerase II"/>
    <property type="evidence" value="ECO:0007669"/>
    <property type="project" value="TreeGrafter"/>
</dbReference>
<dbReference type="RefSeq" id="XP_024944282.1">
    <property type="nucleotide sequence ID" value="XM_025088514.1"/>
</dbReference>
<dbReference type="RefSeq" id="XP_024944280.1">
    <property type="nucleotide sequence ID" value="XM_025088512.1"/>
</dbReference>